<feature type="domain" description="Baseplate protein J-like barrel" evidence="2">
    <location>
        <begin position="96"/>
        <end position="186"/>
    </location>
</feature>
<dbReference type="Proteomes" id="UP000679779">
    <property type="component" value="Unassembled WGS sequence"/>
</dbReference>
<organism evidence="5 6">
    <name type="scientific">Paenibacillus albilobatus</name>
    <dbReference type="NCBI Taxonomy" id="2716884"/>
    <lineage>
        <taxon>Bacteria</taxon>
        <taxon>Bacillati</taxon>
        <taxon>Bacillota</taxon>
        <taxon>Bacilli</taxon>
        <taxon>Bacillales</taxon>
        <taxon>Paenibacillaceae</taxon>
        <taxon>Paenibacillus</taxon>
    </lineage>
</organism>
<dbReference type="PIRSF" id="PIRSF020481">
    <property type="entry name" value="BAP"/>
    <property type="match status" value="1"/>
</dbReference>
<dbReference type="InterPro" id="IPR006949">
    <property type="entry name" value="Barrel_Baseplate_J-like"/>
</dbReference>
<dbReference type="PANTHER" id="PTHR37829:SF3">
    <property type="entry name" value="PROTEIN JAYE-RELATED"/>
    <property type="match status" value="1"/>
</dbReference>
<dbReference type="EMBL" id="BORQ01000007">
    <property type="protein sequence ID" value="GIO33732.1"/>
    <property type="molecule type" value="Genomic_DNA"/>
</dbReference>
<dbReference type="AlphaFoldDB" id="A0A920CEG0"/>
<gene>
    <name evidence="5" type="ORF">J2TS6_48730</name>
</gene>
<dbReference type="InterPro" id="IPR052399">
    <property type="entry name" value="Phage_Baseplate_Assmbl_Protein"/>
</dbReference>
<proteinExistence type="inferred from homology"/>
<dbReference type="InterPro" id="IPR014507">
    <property type="entry name" value="Baseplate_assembly_J_pred"/>
</dbReference>
<dbReference type="InterPro" id="IPR058530">
    <property type="entry name" value="Baseplate_J-like_C"/>
</dbReference>
<feature type="domain" description="Baseplate J-like C-terminal" evidence="4">
    <location>
        <begin position="286"/>
        <end position="368"/>
    </location>
</feature>
<sequence length="375" mass="39927">MSYVDLPDIHFTDQQVQSILDAALSSVEAKTGRTMNRADPDRILLLALVSEIIQLRVLIDQVKKGDLLKYARGGALDHLGALYNVYRLPAEAAHTTIRFTLSMPLTSPQTIPAGTRVGVQNSGGTMFFATTEAAVITAGSTTKNIPAAASVTGTSGNGFIPGQINTIMDPLPYVQSAVNVTESAGGADTESDDALRARIRLAPESFSTAGPREGYIYWAKTASPAIVDVAAVSPAEREVLIVPLLQGGELPTQDIIDQVSDALNDRSIRPLTDHVTVKAPEVVPYDITLTYYIASANVASETAIKAAVNKAVEEYRLWQKSKLGRDINPSELIWRVMSAGALQVDVAAPTNIPVTELQVAQEGAVNVTYGGLADD</sequence>
<dbReference type="RefSeq" id="WP_212958615.1">
    <property type="nucleotide sequence ID" value="NZ_BORQ01000007.1"/>
</dbReference>
<dbReference type="InterPro" id="IPR058531">
    <property type="entry name" value="Baseplate_J_M"/>
</dbReference>
<accession>A0A920CEG0</accession>
<dbReference type="PANTHER" id="PTHR37829">
    <property type="entry name" value="PHAGE-LIKE ELEMENT PBSX PROTEIN XKDT"/>
    <property type="match status" value="1"/>
</dbReference>
<evidence type="ECO:0000313" key="6">
    <source>
        <dbReference type="Proteomes" id="UP000679779"/>
    </source>
</evidence>
<evidence type="ECO:0000259" key="4">
    <source>
        <dbReference type="Pfam" id="PF26079"/>
    </source>
</evidence>
<evidence type="ECO:0000259" key="2">
    <source>
        <dbReference type="Pfam" id="PF04865"/>
    </source>
</evidence>
<protein>
    <recommendedName>
        <fullName evidence="7">Baseplate J/gp47 family protein</fullName>
    </recommendedName>
</protein>
<comment type="similarity">
    <text evidence="1">Belongs to the Mu gp47/PBSX XkdT family.</text>
</comment>
<reference evidence="5" key="1">
    <citation type="submission" date="2021-03" db="EMBL/GenBank/DDBJ databases">
        <title>Antimicrobial resistance genes in bacteria isolated from Japanese honey, and their potential for conferring macrolide and lincosamide resistance in the American foulbrood pathogen Paenibacillus larvae.</title>
        <authorList>
            <person name="Okamoto M."/>
            <person name="Kumagai M."/>
            <person name="Kanamori H."/>
            <person name="Takamatsu D."/>
        </authorList>
    </citation>
    <scope>NUCLEOTIDE SEQUENCE</scope>
    <source>
        <strain evidence="5">J2TS6</strain>
    </source>
</reference>
<dbReference type="Pfam" id="PF04865">
    <property type="entry name" value="Baseplate_J"/>
    <property type="match status" value="1"/>
</dbReference>
<evidence type="ECO:0000313" key="5">
    <source>
        <dbReference type="EMBL" id="GIO33732.1"/>
    </source>
</evidence>
<evidence type="ECO:0000259" key="3">
    <source>
        <dbReference type="Pfam" id="PF26078"/>
    </source>
</evidence>
<dbReference type="Pfam" id="PF26079">
    <property type="entry name" value="Baseplate_J_C"/>
    <property type="match status" value="1"/>
</dbReference>
<dbReference type="Pfam" id="PF26078">
    <property type="entry name" value="Baseplate_J_M"/>
    <property type="match status" value="1"/>
</dbReference>
<evidence type="ECO:0008006" key="7">
    <source>
        <dbReference type="Google" id="ProtNLM"/>
    </source>
</evidence>
<keyword evidence="6" id="KW-1185">Reference proteome</keyword>
<feature type="domain" description="Baseplate J-like central" evidence="3">
    <location>
        <begin position="207"/>
        <end position="279"/>
    </location>
</feature>
<name>A0A920CEG0_9BACL</name>
<evidence type="ECO:0000256" key="1">
    <source>
        <dbReference type="ARBA" id="ARBA00038087"/>
    </source>
</evidence>
<comment type="caution">
    <text evidence="5">The sequence shown here is derived from an EMBL/GenBank/DDBJ whole genome shotgun (WGS) entry which is preliminary data.</text>
</comment>